<feature type="domain" description="TonB-dependent receptor plug" evidence="15">
    <location>
        <begin position="7"/>
        <end position="102"/>
    </location>
</feature>
<evidence type="ECO:0000313" key="17">
    <source>
        <dbReference type="Proteomes" id="UP000078486"/>
    </source>
</evidence>
<keyword evidence="5 12" id="KW-0812">Transmembrane</keyword>
<evidence type="ECO:0000256" key="2">
    <source>
        <dbReference type="ARBA" id="ARBA00022448"/>
    </source>
</evidence>
<comment type="similarity">
    <text evidence="12 13">Belongs to the TonB-dependent receptor family.</text>
</comment>
<comment type="caution">
    <text evidence="16">The sequence shown here is derived from an EMBL/GenBank/DDBJ whole genome shotgun (WGS) entry which is preliminary data.</text>
</comment>
<keyword evidence="9 13" id="KW-0798">TonB box</keyword>
<evidence type="ECO:0000313" key="16">
    <source>
        <dbReference type="EMBL" id="OAM87450.1"/>
    </source>
</evidence>
<keyword evidence="6" id="KW-0732">Signal</keyword>
<dbReference type="Pfam" id="PF00593">
    <property type="entry name" value="TonB_dep_Rec_b-barrel"/>
    <property type="match status" value="1"/>
</dbReference>
<evidence type="ECO:0000256" key="5">
    <source>
        <dbReference type="ARBA" id="ARBA00022692"/>
    </source>
</evidence>
<keyword evidence="3 12" id="KW-1134">Transmembrane beta strand</keyword>
<dbReference type="PANTHER" id="PTHR32552">
    <property type="entry name" value="FERRICHROME IRON RECEPTOR-RELATED"/>
    <property type="match status" value="1"/>
</dbReference>
<sequence>METLVPASAADLLWNVPSVFVNSTLGEIRNVVYSRGVSANTSNGDLGYYYVSMQEDGLPVTNISYSNWGPDYFMRPDVTLERVEAVRGGSASITAANAPGGVFNYISRSGTPAYGGEVRGRFGLEGNEQPYYRADLLIGGPVGKTGWVYSLGGFYRESRGARYAGYDMNEGGQIRLNISKDYGAGTIKLNVKYLDDYNGWFEFLPAKNFDDPEIAPGVDRFGTNLHRPGKFRYVTGSAATSKVFDPTDLAHSTQRAIGATWSHELGDGWAITNNFKLSDSRSNWNTSASTQIRSIGWGSLYSYANIGNNSGVIPAGTIVLTDRTTGQVAARIASDGTARSGNNDGLTVLENNLPNQHLLDGGVWANNALVFERDAGEAMEQVVVSKRVGKMLFVLGGFYGYADLRNFNTSAGRSISPLISNPTPYDITIETPTGGAYGGQTLQITNPSGFSAEGNGWTLNEAEQNQLALFFGYNWEIARPLTFDWGVRYEHLSVKGLNNQGALISGANYVPTYGGADGNPLTIYDNRFSIRNAMDWRYNRSLDTFSYSAAINYTINKNNSVYLRYSNGEKAPDFSFFTTLTSTWRLENYETISQKVEQWELGYKFRIPNVTIILTPFYSKLDDIFAANQFTDVDNSYYSPDPLYNAIETYGVEAEFDYTLNQYFSIRAVATWQDSEATKWQVWIANQPGPADDELQDFSGNPADNNPDWIINVTPTSHYKKFTASFSWKYMGKRPANVANIFTMPDFYQVDLMVRYDFNDRFSVSLNVNNAFDGEGVMNWAGWARDSSPFNRQSFTSIADPNATFLIVPIQPRAFFLSTTYRF</sequence>
<dbReference type="PROSITE" id="PS52016">
    <property type="entry name" value="TONB_DEPENDENT_REC_3"/>
    <property type="match status" value="1"/>
</dbReference>
<dbReference type="GO" id="GO:0009279">
    <property type="term" value="C:cell outer membrane"/>
    <property type="evidence" value="ECO:0007669"/>
    <property type="project" value="UniProtKB-SubCell"/>
</dbReference>
<dbReference type="InterPro" id="IPR037066">
    <property type="entry name" value="Plug_dom_sf"/>
</dbReference>
<evidence type="ECO:0000256" key="12">
    <source>
        <dbReference type="PROSITE-ProRule" id="PRU01360"/>
    </source>
</evidence>
<evidence type="ECO:0000259" key="15">
    <source>
        <dbReference type="Pfam" id="PF07715"/>
    </source>
</evidence>
<dbReference type="STRING" id="1184151.AW736_23075"/>
<keyword evidence="2 12" id="KW-0813">Transport</keyword>
<dbReference type="Proteomes" id="UP000078486">
    <property type="component" value="Unassembled WGS sequence"/>
</dbReference>
<evidence type="ECO:0000256" key="8">
    <source>
        <dbReference type="ARBA" id="ARBA00023065"/>
    </source>
</evidence>
<dbReference type="InterPro" id="IPR039426">
    <property type="entry name" value="TonB-dep_rcpt-like"/>
</dbReference>
<comment type="subcellular location">
    <subcellularLocation>
        <location evidence="1 12">Cell outer membrane</location>
        <topology evidence="1 12">Multi-pass membrane protein</topology>
    </subcellularLocation>
</comment>
<reference evidence="16 17" key="1">
    <citation type="submission" date="2016-01" db="EMBL/GenBank/DDBJ databases">
        <title>High potential of lignocellulose degradation of a new Verrucomicrobia species.</title>
        <authorList>
            <person name="Wang Y."/>
            <person name="Shi Y."/>
            <person name="Qiu Z."/>
            <person name="Liu S."/>
            <person name="Yang H."/>
        </authorList>
    </citation>
    <scope>NUCLEOTIDE SEQUENCE [LARGE SCALE GENOMIC DNA]</scope>
    <source>
        <strain evidence="16 17">TSB47</strain>
    </source>
</reference>
<evidence type="ECO:0000256" key="6">
    <source>
        <dbReference type="ARBA" id="ARBA00022729"/>
    </source>
</evidence>
<dbReference type="PANTHER" id="PTHR32552:SF89">
    <property type="entry name" value="CATECHOLATE SIDEROPHORE RECEPTOR FIU"/>
    <property type="match status" value="1"/>
</dbReference>
<keyword evidence="17" id="KW-1185">Reference proteome</keyword>
<dbReference type="EMBL" id="LRRQ01000171">
    <property type="protein sequence ID" value="OAM87450.1"/>
    <property type="molecule type" value="Genomic_DNA"/>
</dbReference>
<keyword evidence="7" id="KW-0408">Iron</keyword>
<evidence type="ECO:0000256" key="1">
    <source>
        <dbReference type="ARBA" id="ARBA00004571"/>
    </source>
</evidence>
<dbReference type="InterPro" id="IPR036942">
    <property type="entry name" value="Beta-barrel_TonB_sf"/>
</dbReference>
<evidence type="ECO:0000256" key="11">
    <source>
        <dbReference type="ARBA" id="ARBA00023237"/>
    </source>
</evidence>
<keyword evidence="11 12" id="KW-0998">Cell outer membrane</keyword>
<dbReference type="SUPFAM" id="SSF56935">
    <property type="entry name" value="Porins"/>
    <property type="match status" value="1"/>
</dbReference>
<gene>
    <name evidence="16" type="ORF">AW736_23075</name>
</gene>
<evidence type="ECO:0000256" key="7">
    <source>
        <dbReference type="ARBA" id="ARBA00023004"/>
    </source>
</evidence>
<evidence type="ECO:0008006" key="18">
    <source>
        <dbReference type="Google" id="ProtNLM"/>
    </source>
</evidence>
<keyword evidence="10 12" id="KW-0472">Membrane</keyword>
<dbReference type="Gene3D" id="2.170.130.10">
    <property type="entry name" value="TonB-dependent receptor, plug domain"/>
    <property type="match status" value="1"/>
</dbReference>
<keyword evidence="4" id="KW-0410">Iron transport</keyword>
<proteinExistence type="inferred from homology"/>
<organism evidence="16 17">
    <name type="scientific">Termitidicoccus mucosus</name>
    <dbReference type="NCBI Taxonomy" id="1184151"/>
    <lineage>
        <taxon>Bacteria</taxon>
        <taxon>Pseudomonadati</taxon>
        <taxon>Verrucomicrobiota</taxon>
        <taxon>Opitutia</taxon>
        <taxon>Opitutales</taxon>
        <taxon>Opitutaceae</taxon>
        <taxon>Termitidicoccus</taxon>
    </lineage>
</organism>
<dbReference type="Gene3D" id="2.40.170.20">
    <property type="entry name" value="TonB-dependent receptor, beta-barrel domain"/>
    <property type="match status" value="1"/>
</dbReference>
<name>A0A178IBU0_9BACT</name>
<dbReference type="InterPro" id="IPR000531">
    <property type="entry name" value="Beta-barrel_TonB"/>
</dbReference>
<evidence type="ECO:0000259" key="14">
    <source>
        <dbReference type="Pfam" id="PF00593"/>
    </source>
</evidence>
<evidence type="ECO:0000256" key="10">
    <source>
        <dbReference type="ARBA" id="ARBA00023136"/>
    </source>
</evidence>
<dbReference type="GO" id="GO:0015344">
    <property type="term" value="F:siderophore uptake transmembrane transporter activity"/>
    <property type="evidence" value="ECO:0007669"/>
    <property type="project" value="TreeGrafter"/>
</dbReference>
<accession>A0A178IBU0</accession>
<evidence type="ECO:0000256" key="4">
    <source>
        <dbReference type="ARBA" id="ARBA00022496"/>
    </source>
</evidence>
<evidence type="ECO:0000256" key="13">
    <source>
        <dbReference type="RuleBase" id="RU003357"/>
    </source>
</evidence>
<evidence type="ECO:0000256" key="3">
    <source>
        <dbReference type="ARBA" id="ARBA00022452"/>
    </source>
</evidence>
<evidence type="ECO:0000256" key="9">
    <source>
        <dbReference type="ARBA" id="ARBA00023077"/>
    </source>
</evidence>
<dbReference type="InterPro" id="IPR012910">
    <property type="entry name" value="Plug_dom"/>
</dbReference>
<keyword evidence="8" id="KW-0406">Ion transport</keyword>
<dbReference type="AlphaFoldDB" id="A0A178IBU0"/>
<dbReference type="Pfam" id="PF07715">
    <property type="entry name" value="Plug"/>
    <property type="match status" value="1"/>
</dbReference>
<protein>
    <recommendedName>
        <fullName evidence="18">TonB-dependent receptor plug domain-containing protein</fullName>
    </recommendedName>
</protein>
<feature type="domain" description="TonB-dependent receptor-like beta-barrel" evidence="14">
    <location>
        <begin position="239"/>
        <end position="770"/>
    </location>
</feature>